<name>A0A8X6ILP6_9ARAC</name>
<comment type="caution">
    <text evidence="2">The sequence shown here is derived from an EMBL/GenBank/DDBJ whole genome shotgun (WGS) entry which is preliminary data.</text>
</comment>
<dbReference type="Proteomes" id="UP000886998">
    <property type="component" value="Unassembled WGS sequence"/>
</dbReference>
<evidence type="ECO:0000313" key="3">
    <source>
        <dbReference type="Proteomes" id="UP000886998"/>
    </source>
</evidence>
<dbReference type="OrthoDB" id="272985at2759"/>
<protein>
    <submittedName>
        <fullName evidence="2">Uncharacterized protein</fullName>
    </submittedName>
</protein>
<feature type="region of interest" description="Disordered" evidence="1">
    <location>
        <begin position="1"/>
        <end position="55"/>
    </location>
</feature>
<dbReference type="AlphaFoldDB" id="A0A8X6ILP6"/>
<evidence type="ECO:0000256" key="1">
    <source>
        <dbReference type="SAM" id="MobiDB-lite"/>
    </source>
</evidence>
<dbReference type="EMBL" id="BMAV01026229">
    <property type="protein sequence ID" value="GFS48493.1"/>
    <property type="molecule type" value="Genomic_DNA"/>
</dbReference>
<gene>
    <name evidence="2" type="ORF">TNIN_222011</name>
</gene>
<feature type="non-terminal residue" evidence="2">
    <location>
        <position position="151"/>
    </location>
</feature>
<keyword evidence="3" id="KW-1185">Reference proteome</keyword>
<feature type="compositionally biased region" description="Polar residues" evidence="1">
    <location>
        <begin position="44"/>
        <end position="55"/>
    </location>
</feature>
<proteinExistence type="predicted"/>
<organism evidence="2 3">
    <name type="scientific">Trichonephila inaurata madagascariensis</name>
    <dbReference type="NCBI Taxonomy" id="2747483"/>
    <lineage>
        <taxon>Eukaryota</taxon>
        <taxon>Metazoa</taxon>
        <taxon>Ecdysozoa</taxon>
        <taxon>Arthropoda</taxon>
        <taxon>Chelicerata</taxon>
        <taxon>Arachnida</taxon>
        <taxon>Araneae</taxon>
        <taxon>Araneomorphae</taxon>
        <taxon>Entelegynae</taxon>
        <taxon>Araneoidea</taxon>
        <taxon>Nephilidae</taxon>
        <taxon>Trichonephila</taxon>
        <taxon>Trichonephila inaurata</taxon>
    </lineage>
</organism>
<evidence type="ECO:0000313" key="2">
    <source>
        <dbReference type="EMBL" id="GFS48493.1"/>
    </source>
</evidence>
<feature type="compositionally biased region" description="Polar residues" evidence="1">
    <location>
        <begin position="19"/>
        <end position="35"/>
    </location>
</feature>
<sequence length="151" mass="16934">MPSPGTTFRPRRGAKVECQNPNPKGKNTTRKTSSGPEEAFEHQYSPTPKSKGSLPSSIRKWILCVSWYLMELSLNNIGRIVNTEEEILKAVFPNLPDFFQDHVWLCQRAILAPQNQTNGYSHEITEPPEIPSMILDDVEGLKSKRNGIGNG</sequence>
<reference evidence="2" key="1">
    <citation type="submission" date="2020-08" db="EMBL/GenBank/DDBJ databases">
        <title>Multicomponent nature underlies the extraordinary mechanical properties of spider dragline silk.</title>
        <authorList>
            <person name="Kono N."/>
            <person name="Nakamura H."/>
            <person name="Mori M."/>
            <person name="Yoshida Y."/>
            <person name="Ohtoshi R."/>
            <person name="Malay A.D."/>
            <person name="Moran D.A.P."/>
            <person name="Tomita M."/>
            <person name="Numata K."/>
            <person name="Arakawa K."/>
        </authorList>
    </citation>
    <scope>NUCLEOTIDE SEQUENCE</scope>
</reference>
<accession>A0A8X6ILP6</accession>